<dbReference type="PROSITE" id="PS51257">
    <property type="entry name" value="PROKAR_LIPOPROTEIN"/>
    <property type="match status" value="1"/>
</dbReference>
<name>A0A8B4Q8T5_9BACL</name>
<dbReference type="RefSeq" id="WP_109349492.1">
    <property type="nucleotide sequence ID" value="NZ_BJUE01000041.1"/>
</dbReference>
<dbReference type="OrthoDB" id="9921899at2"/>
<dbReference type="Proteomes" id="UP000294641">
    <property type="component" value="Unassembled WGS sequence"/>
</dbReference>
<protein>
    <recommendedName>
        <fullName evidence="6">Lipoprotein</fullName>
    </recommendedName>
</protein>
<evidence type="ECO:0000313" key="5">
    <source>
        <dbReference type="Proteomes" id="UP000294641"/>
    </source>
</evidence>
<reference evidence="2 4" key="1">
    <citation type="submission" date="2018-06" db="EMBL/GenBank/DDBJ databases">
        <authorList>
            <consortium name="Pathogen Informatics"/>
            <person name="Doyle S."/>
        </authorList>
    </citation>
    <scope>NUCLEOTIDE SEQUENCE [LARGE SCALE GENOMIC DNA]</scope>
    <source>
        <strain evidence="2 4">NCTC10597</strain>
    </source>
</reference>
<evidence type="ECO:0000313" key="2">
    <source>
        <dbReference type="EMBL" id="STX08754.1"/>
    </source>
</evidence>
<feature type="chain" id="PRO_5033018604" description="Lipoprotein" evidence="1">
    <location>
        <begin position="25"/>
        <end position="109"/>
    </location>
</feature>
<evidence type="ECO:0000313" key="3">
    <source>
        <dbReference type="EMBL" id="TDR38639.1"/>
    </source>
</evidence>
<keyword evidence="1" id="KW-0732">Signal</keyword>
<evidence type="ECO:0008006" key="6">
    <source>
        <dbReference type="Google" id="ProtNLM"/>
    </source>
</evidence>
<dbReference type="EMBL" id="SNZG01000015">
    <property type="protein sequence ID" value="TDR38639.1"/>
    <property type="molecule type" value="Genomic_DNA"/>
</dbReference>
<organism evidence="2 4">
    <name type="scientific">Kurthia zopfii</name>
    <dbReference type="NCBI Taxonomy" id="1650"/>
    <lineage>
        <taxon>Bacteria</taxon>
        <taxon>Bacillati</taxon>
        <taxon>Bacillota</taxon>
        <taxon>Bacilli</taxon>
        <taxon>Bacillales</taxon>
        <taxon>Caryophanaceae</taxon>
        <taxon>Kurthia</taxon>
    </lineage>
</organism>
<dbReference type="EMBL" id="UGNP01000001">
    <property type="protein sequence ID" value="STX08754.1"/>
    <property type="molecule type" value="Genomic_DNA"/>
</dbReference>
<keyword evidence="5" id="KW-1185">Reference proteome</keyword>
<gene>
    <name evidence="3" type="ORF">DFR61_11514</name>
    <name evidence="2" type="ORF">NCTC10597_00420</name>
</gene>
<comment type="caution">
    <text evidence="2">The sequence shown here is derived from an EMBL/GenBank/DDBJ whole genome shotgun (WGS) entry which is preliminary data.</text>
</comment>
<dbReference type="AlphaFoldDB" id="A0A8B4Q8T5"/>
<sequence>MRRLSSLGAIFFLSTLLAACGATALNGKFTARNDQDIIDMDFNPDAKLVTLTNGEDETVSEYTIEKGLLYFNNIPTYNIVETDSNTFELYKIGKDGNPSEDVTFTLTKK</sequence>
<feature type="signal peptide" evidence="1">
    <location>
        <begin position="1"/>
        <end position="24"/>
    </location>
</feature>
<evidence type="ECO:0000313" key="4">
    <source>
        <dbReference type="Proteomes" id="UP000254330"/>
    </source>
</evidence>
<proteinExistence type="predicted"/>
<evidence type="ECO:0000256" key="1">
    <source>
        <dbReference type="SAM" id="SignalP"/>
    </source>
</evidence>
<reference evidence="3 5" key="2">
    <citation type="submission" date="2019-03" db="EMBL/GenBank/DDBJ databases">
        <title>Genomic Encyclopedia of Type Strains, Phase IV (KMG-IV): sequencing the most valuable type-strain genomes for metagenomic binning, comparative biology and taxonomic classification.</title>
        <authorList>
            <person name="Goeker M."/>
        </authorList>
    </citation>
    <scope>NUCLEOTIDE SEQUENCE [LARGE SCALE GENOMIC DNA]</scope>
    <source>
        <strain evidence="3 5">DSM 20580</strain>
    </source>
</reference>
<dbReference type="Proteomes" id="UP000254330">
    <property type="component" value="Unassembled WGS sequence"/>
</dbReference>
<accession>A0A8B4Q8T5</accession>